<feature type="transmembrane region" description="Helical" evidence="6">
    <location>
        <begin position="175"/>
        <end position="195"/>
    </location>
</feature>
<sequence length="260" mass="27969">MISPARVTAGRPPTANASIQIFCGASVTVGSQIRSVAPVTSTLPPAVVRLDQKVKPKYRGSSHAWGFVVSLAGIWAMAVAPVTGWRFVAGVIYAVSLSLMLGLSALYHRPMWSHAARSRLRMADHVGVFVLIAGSYTPLAALVSPNTWTWGLVGMWAGNLGGIVYSTLNNYGPRWVRAGLYVVLGLCALPMLLSLPPLLGWGRISVMLISSAIYILGAVVYARRWPNPNPAVFGYHEVMHLMVLVCAAMQFGVLWTVQQG</sequence>
<evidence type="ECO:0000313" key="8">
    <source>
        <dbReference type="Proteomes" id="UP000249061"/>
    </source>
</evidence>
<reference evidence="7 8" key="1">
    <citation type="submission" date="2017-08" db="EMBL/GenBank/DDBJ databases">
        <title>Infants hospitalized years apart are colonized by the same room-sourced microbial strains.</title>
        <authorList>
            <person name="Brooks B."/>
            <person name="Olm M.R."/>
            <person name="Firek B.A."/>
            <person name="Baker R."/>
            <person name="Thomas B.C."/>
            <person name="Morowitz M.J."/>
            <person name="Banfield J.F."/>
        </authorList>
    </citation>
    <scope>NUCLEOTIDE SEQUENCE [LARGE SCALE GENOMIC DNA]</scope>
    <source>
        <strain evidence="7">S2_003_000_R2_14</strain>
    </source>
</reference>
<keyword evidence="5" id="KW-0862">Zinc</keyword>
<keyword evidence="2 6" id="KW-0812">Transmembrane</keyword>
<evidence type="ECO:0000256" key="6">
    <source>
        <dbReference type="SAM" id="Phobius"/>
    </source>
</evidence>
<evidence type="ECO:0000256" key="5">
    <source>
        <dbReference type="PIRSR" id="PIRSR604254-1"/>
    </source>
</evidence>
<dbReference type="EMBL" id="QFQP01000005">
    <property type="protein sequence ID" value="PZR15418.1"/>
    <property type="molecule type" value="Genomic_DNA"/>
</dbReference>
<feature type="binding site" evidence="5">
    <location>
        <position position="236"/>
    </location>
    <ligand>
        <name>Zn(2+)</name>
        <dbReference type="ChEBI" id="CHEBI:29105"/>
    </ligand>
</feature>
<evidence type="ECO:0000313" key="7">
    <source>
        <dbReference type="EMBL" id="PZR15418.1"/>
    </source>
</evidence>
<feature type="binding site" evidence="5">
    <location>
        <position position="108"/>
    </location>
    <ligand>
        <name>Zn(2+)</name>
        <dbReference type="ChEBI" id="CHEBI:29105"/>
    </ligand>
</feature>
<dbReference type="GO" id="GO:0016020">
    <property type="term" value="C:membrane"/>
    <property type="evidence" value="ECO:0007669"/>
    <property type="project" value="UniProtKB-SubCell"/>
</dbReference>
<feature type="binding site" evidence="5">
    <location>
        <position position="240"/>
    </location>
    <ligand>
        <name>Zn(2+)</name>
        <dbReference type="ChEBI" id="CHEBI:29105"/>
    </ligand>
</feature>
<evidence type="ECO:0000256" key="1">
    <source>
        <dbReference type="ARBA" id="ARBA00004141"/>
    </source>
</evidence>
<dbReference type="PANTHER" id="PTHR20855:SF3">
    <property type="entry name" value="LD03007P"/>
    <property type="match status" value="1"/>
</dbReference>
<accession>A0A2W5V1T9</accession>
<evidence type="ECO:0000256" key="4">
    <source>
        <dbReference type="ARBA" id="ARBA00023136"/>
    </source>
</evidence>
<dbReference type="Proteomes" id="UP000249061">
    <property type="component" value="Unassembled WGS sequence"/>
</dbReference>
<feature type="transmembrane region" description="Helical" evidence="6">
    <location>
        <begin position="201"/>
        <end position="222"/>
    </location>
</feature>
<dbReference type="AlphaFoldDB" id="A0A2W5V1T9"/>
<name>A0A2W5V1T9_9BACT</name>
<organism evidence="7 8">
    <name type="scientific">Archangium gephyra</name>
    <dbReference type="NCBI Taxonomy" id="48"/>
    <lineage>
        <taxon>Bacteria</taxon>
        <taxon>Pseudomonadati</taxon>
        <taxon>Myxococcota</taxon>
        <taxon>Myxococcia</taxon>
        <taxon>Myxococcales</taxon>
        <taxon>Cystobacterineae</taxon>
        <taxon>Archangiaceae</taxon>
        <taxon>Archangium</taxon>
    </lineage>
</organism>
<proteinExistence type="predicted"/>
<evidence type="ECO:0000256" key="3">
    <source>
        <dbReference type="ARBA" id="ARBA00022989"/>
    </source>
</evidence>
<feature type="transmembrane region" description="Helical" evidence="6">
    <location>
        <begin position="126"/>
        <end position="144"/>
    </location>
</feature>
<dbReference type="GO" id="GO:0046872">
    <property type="term" value="F:metal ion binding"/>
    <property type="evidence" value="ECO:0007669"/>
    <property type="project" value="UniProtKB-KW"/>
</dbReference>
<protein>
    <submittedName>
        <fullName evidence="7">Hemolysin III</fullName>
    </submittedName>
</protein>
<dbReference type="Pfam" id="PF03006">
    <property type="entry name" value="HlyIII"/>
    <property type="match status" value="1"/>
</dbReference>
<feature type="transmembrane region" description="Helical" evidence="6">
    <location>
        <begin position="150"/>
        <end position="168"/>
    </location>
</feature>
<feature type="transmembrane region" description="Helical" evidence="6">
    <location>
        <begin position="87"/>
        <end position="106"/>
    </location>
</feature>
<feature type="transmembrane region" description="Helical" evidence="6">
    <location>
        <begin position="63"/>
        <end position="81"/>
    </location>
</feature>
<comment type="subcellular location">
    <subcellularLocation>
        <location evidence="1">Membrane</location>
        <topology evidence="1">Multi-pass membrane protein</topology>
    </subcellularLocation>
</comment>
<comment type="caution">
    <text evidence="7">The sequence shown here is derived from an EMBL/GenBank/DDBJ whole genome shotgun (WGS) entry which is preliminary data.</text>
</comment>
<keyword evidence="3 6" id="KW-1133">Transmembrane helix</keyword>
<evidence type="ECO:0000256" key="2">
    <source>
        <dbReference type="ARBA" id="ARBA00022692"/>
    </source>
</evidence>
<gene>
    <name evidence="7" type="ORF">DI536_08175</name>
</gene>
<keyword evidence="4 6" id="KW-0472">Membrane</keyword>
<keyword evidence="5" id="KW-0479">Metal-binding</keyword>
<dbReference type="InterPro" id="IPR004254">
    <property type="entry name" value="AdipoR/HlyIII-related"/>
</dbReference>
<feature type="transmembrane region" description="Helical" evidence="6">
    <location>
        <begin position="234"/>
        <end position="257"/>
    </location>
</feature>
<dbReference type="PANTHER" id="PTHR20855">
    <property type="entry name" value="ADIPOR/PROGESTIN RECEPTOR-RELATED"/>
    <property type="match status" value="1"/>
</dbReference>